<dbReference type="EMBL" id="CP049989">
    <property type="protein sequence ID" value="QIM52428.1"/>
    <property type="molecule type" value="Genomic_DNA"/>
</dbReference>
<dbReference type="RefSeq" id="WP_166227030.1">
    <property type="nucleotide sequence ID" value="NZ_CP049989.1"/>
</dbReference>
<dbReference type="Proteomes" id="UP000503162">
    <property type="component" value="Chromosome"/>
</dbReference>
<dbReference type="EC" id="6.2.1.3" evidence="4"/>
<dbReference type="Pfam" id="PF13193">
    <property type="entry name" value="AMP-binding_C"/>
    <property type="match status" value="1"/>
</dbReference>
<proteinExistence type="predicted"/>
<name>A0A6G8IHA1_9BURK</name>
<dbReference type="InterPro" id="IPR000873">
    <property type="entry name" value="AMP-dep_synth/lig_dom"/>
</dbReference>
<evidence type="ECO:0000313" key="9">
    <source>
        <dbReference type="EMBL" id="QIM52428.1"/>
    </source>
</evidence>
<dbReference type="AlphaFoldDB" id="A0A6G8IHA1"/>
<evidence type="ECO:0000313" key="10">
    <source>
        <dbReference type="Proteomes" id="UP000503162"/>
    </source>
</evidence>
<evidence type="ECO:0000259" key="7">
    <source>
        <dbReference type="Pfam" id="PF00501"/>
    </source>
</evidence>
<evidence type="ECO:0000256" key="3">
    <source>
        <dbReference type="ARBA" id="ARBA00022598"/>
    </source>
</evidence>
<accession>A0A6G8IHA1</accession>
<dbReference type="KEGG" id="hcz:G9Q37_09870"/>
<dbReference type="Gene3D" id="3.30.300.30">
    <property type="match status" value="1"/>
</dbReference>
<feature type="domain" description="AMP-dependent synthetase/ligase" evidence="7">
    <location>
        <begin position="83"/>
        <end position="285"/>
    </location>
</feature>
<dbReference type="InterPro" id="IPR045851">
    <property type="entry name" value="AMP-bd_C_sf"/>
</dbReference>
<sequence length="448" mass="47328">MSRSPLITRHGLDDVLAWCPEGPVSVREFLADALAFAAQLPAQGQLINLCEDRYRFAVGFAAGLLRGKTSLQPSSQAPHSLRQVAEDYPGSVCLVDATAAPADLPALAVPARAGQGGPLPEAVPLIDDAQVAAILFTSGSTGRPQPHRKHWGRLVRNGQAEAAALGLLERPCSLVGTVPVQHSYGFESTLLLALHGGCRFWSGKPFYPQDIADALAAVPAPRMLVTTPFHLGNWLAAALPSVPLERVLSATAPLAEGLARQAEAASGAQVHEIYGSTESSALASRRTVDGVPWTLMQQVALRIEADVATASGGHVEGEVPLADVLEPLPDGRFVLHGRIADLVNIAGKRTSLAYLNQQLAGLPGVVDAAFYLPDGADDAPGITRLAAFAVAPQHSAAQLMALLRERLDPIFLPRPLVLLPGLPRNATGKLTREALGALYRREVLHERA</sequence>
<gene>
    <name evidence="9" type="ORF">G9Q37_09870</name>
</gene>
<comment type="subcellular location">
    <subcellularLocation>
        <location evidence="1">Membrane</location>
        <topology evidence="1">Peripheral membrane protein</topology>
    </subcellularLocation>
</comment>
<keyword evidence="3" id="KW-0436">Ligase</keyword>
<organism evidence="9 10">
    <name type="scientific">Hydrogenophaga crocea</name>
    <dbReference type="NCBI Taxonomy" id="2716225"/>
    <lineage>
        <taxon>Bacteria</taxon>
        <taxon>Pseudomonadati</taxon>
        <taxon>Pseudomonadota</taxon>
        <taxon>Betaproteobacteria</taxon>
        <taxon>Burkholderiales</taxon>
        <taxon>Comamonadaceae</taxon>
        <taxon>Hydrogenophaga</taxon>
    </lineage>
</organism>
<dbReference type="PANTHER" id="PTHR43767:SF8">
    <property type="entry name" value="LONG-CHAIN-FATTY-ACID--COA LIGASE"/>
    <property type="match status" value="1"/>
</dbReference>
<dbReference type="Pfam" id="PF00501">
    <property type="entry name" value="AMP-binding"/>
    <property type="match status" value="1"/>
</dbReference>
<dbReference type="GO" id="GO:0016020">
    <property type="term" value="C:membrane"/>
    <property type="evidence" value="ECO:0007669"/>
    <property type="project" value="UniProtKB-SubCell"/>
</dbReference>
<dbReference type="InterPro" id="IPR042099">
    <property type="entry name" value="ANL_N_sf"/>
</dbReference>
<dbReference type="Gene3D" id="3.40.50.12780">
    <property type="entry name" value="N-terminal domain of ligase-like"/>
    <property type="match status" value="1"/>
</dbReference>
<feature type="domain" description="AMP-binding enzyme C-terminal" evidence="8">
    <location>
        <begin position="358"/>
        <end position="429"/>
    </location>
</feature>
<evidence type="ECO:0000256" key="1">
    <source>
        <dbReference type="ARBA" id="ARBA00004170"/>
    </source>
</evidence>
<evidence type="ECO:0000256" key="2">
    <source>
        <dbReference type="ARBA" id="ARBA00005005"/>
    </source>
</evidence>
<dbReference type="InterPro" id="IPR050237">
    <property type="entry name" value="ATP-dep_AMP-bd_enzyme"/>
</dbReference>
<dbReference type="InterPro" id="IPR025110">
    <property type="entry name" value="AMP-bd_C"/>
</dbReference>
<evidence type="ECO:0000256" key="5">
    <source>
        <dbReference type="ARBA" id="ARBA00039545"/>
    </source>
</evidence>
<protein>
    <recommendedName>
        <fullName evidence="5">Long-chain-fatty-acid--CoA ligase</fullName>
        <ecNumber evidence="4">6.2.1.3</ecNumber>
    </recommendedName>
    <alternativeName>
        <fullName evidence="6">Long-chain acyl-CoA synthetase</fullName>
    </alternativeName>
</protein>
<reference evidence="9 10" key="1">
    <citation type="submission" date="2020-03" db="EMBL/GenBank/DDBJ databases">
        <title>Hydrogenophaga sp. nov. isolated from cyanobacterial mat.</title>
        <authorList>
            <person name="Thorat V."/>
            <person name="Kirdat K."/>
            <person name="Tiwarekar B."/>
            <person name="Costa E.D."/>
            <person name="Yadav A."/>
        </authorList>
    </citation>
    <scope>NUCLEOTIDE SEQUENCE [LARGE SCALE GENOMIC DNA]</scope>
    <source>
        <strain evidence="9 10">BA0156</strain>
    </source>
</reference>
<evidence type="ECO:0000259" key="8">
    <source>
        <dbReference type="Pfam" id="PF13193"/>
    </source>
</evidence>
<dbReference type="GO" id="GO:0004467">
    <property type="term" value="F:long-chain fatty acid-CoA ligase activity"/>
    <property type="evidence" value="ECO:0007669"/>
    <property type="project" value="UniProtKB-EC"/>
</dbReference>
<dbReference type="PANTHER" id="PTHR43767">
    <property type="entry name" value="LONG-CHAIN-FATTY-ACID--COA LIGASE"/>
    <property type="match status" value="1"/>
</dbReference>
<comment type="pathway">
    <text evidence="2">Lipid metabolism; fatty acid beta-oxidation.</text>
</comment>
<evidence type="ECO:0000256" key="6">
    <source>
        <dbReference type="ARBA" id="ARBA00042773"/>
    </source>
</evidence>
<evidence type="ECO:0000256" key="4">
    <source>
        <dbReference type="ARBA" id="ARBA00026121"/>
    </source>
</evidence>
<dbReference type="SUPFAM" id="SSF56801">
    <property type="entry name" value="Acetyl-CoA synthetase-like"/>
    <property type="match status" value="1"/>
</dbReference>
<keyword evidence="10" id="KW-1185">Reference proteome</keyword>